<comment type="subcellular location">
    <subcellularLocation>
        <location evidence="1">Membrane</location>
    </subcellularLocation>
</comment>
<evidence type="ECO:0000256" key="5">
    <source>
        <dbReference type="ARBA" id="ARBA00023237"/>
    </source>
</evidence>
<organism evidence="8">
    <name type="scientific">Leyella stercorea CAG:629</name>
    <dbReference type="NCBI Taxonomy" id="1263103"/>
    <lineage>
        <taxon>Bacteria</taxon>
        <taxon>Pseudomonadati</taxon>
        <taxon>Bacteroidota</taxon>
        <taxon>Bacteroidia</taxon>
        <taxon>Bacteroidales</taxon>
        <taxon>Prevotellaceae</taxon>
        <taxon>Leyella</taxon>
    </lineage>
</organism>
<dbReference type="PROSITE" id="PS51257">
    <property type="entry name" value="PROKAR_LIPOPROTEIN"/>
    <property type="match status" value="1"/>
</dbReference>
<keyword evidence="2" id="KW-0812">Transmembrane</keyword>
<name>R7H593_9BACT</name>
<evidence type="ECO:0000256" key="2">
    <source>
        <dbReference type="ARBA" id="ARBA00022692"/>
    </source>
</evidence>
<dbReference type="EMBL" id="CBIT010000268">
    <property type="protein sequence ID" value="CDE34824.1"/>
    <property type="molecule type" value="Genomic_DNA"/>
</dbReference>
<dbReference type="PANTHER" id="PTHR12815">
    <property type="entry name" value="SORTING AND ASSEMBLY MACHINERY SAMM50 PROTEIN FAMILY MEMBER"/>
    <property type="match status" value="1"/>
</dbReference>
<sequence length="740" mass="85471">MLSKVKYKFVLLTFGMVCVLALISSCSSTKFITEDNCLLKSCAINCEDQSFNTKLLESYYAQRPNSKWFSLMKLPLGIYNMSGRDSTKWINRTLRRIGEEPVVFDSVKTKKSCDNMISAMKSMGYLKANASYTVAKKNKRAIVNYEVNPGTLYFIDSVKYVIEDETLLPLLESKAIKGKMLKKGLPFSTSNLDAERKRIAQYLLNNGYYKFNKDFIHYVVDTIGKSNRVDVELHLIKYRSSNNSPETPHKHYSINNIYFRSGDGKKLPLRSRVLVNNVAIASNSQFCSEDVQNTYNNFARLQAVRFTNIHFEELPDTNLLDCNIQISTRKPNSISFQPEGTNTAGDFGAAASLTYTNNNLFRGSETFSVQLRGAYEAIKGLEGYQNENYIEYNVETKLAFPRIIAPFLSDGFRKRNRMKSELLFSYNLQNRPEFHRRVLTAAWRYHWSMSKKKSSFRYDFLDINYVYMPWISATFKKEYLDDVSNRNAILRYNYEDIFILRTGLNYSFSDSKNALRSNIEVGGNLLYAISNLFGEKRNAQNQYTLFKIAYAQYVKGDFDYTRLVKIDTKNTLALHFGLGIAYPYGNSTILPFEKRYFSGGANSVRGWNVRALGPGKFKGKDGRIDFINQTGDMKLDMNMELRTFLFWKFNCAFFVDAGNIWTLKDYKDQPGGQFRFNEFYKQIAVGYGLGLRLNLDYFIMRIDFGMKAVNPAYDTRKEHFPITNPHWNDMTFHFAVGMPF</sequence>
<accession>R7H593</accession>
<dbReference type="Proteomes" id="UP000018072">
    <property type="component" value="Unassembled WGS sequence"/>
</dbReference>
<feature type="signal peptide" evidence="6">
    <location>
        <begin position="1"/>
        <end position="21"/>
    </location>
</feature>
<keyword evidence="5" id="KW-0998">Cell outer membrane</keyword>
<feature type="domain" description="Bacterial surface antigen (D15)" evidence="7">
    <location>
        <begin position="542"/>
        <end position="738"/>
    </location>
</feature>
<reference evidence="8" key="1">
    <citation type="submission" date="2012-11" db="EMBL/GenBank/DDBJ databases">
        <title>Dependencies among metagenomic species, viruses, plasmids and units of genetic variation.</title>
        <authorList>
            <person name="Nielsen H.B."/>
            <person name="Almeida M."/>
            <person name="Juncker A.S."/>
            <person name="Rasmussen S."/>
            <person name="Li J."/>
            <person name="Sunagawa S."/>
            <person name="Plichta D."/>
            <person name="Gautier L."/>
            <person name="Le Chatelier E."/>
            <person name="Peletier E."/>
            <person name="Bonde I."/>
            <person name="Nielsen T."/>
            <person name="Manichanh C."/>
            <person name="Arumugam M."/>
            <person name="Batto J."/>
            <person name="Santos M.B.Q.D."/>
            <person name="Blom N."/>
            <person name="Borruel N."/>
            <person name="Burgdorf K.S."/>
            <person name="Boumezbeur F."/>
            <person name="Casellas F."/>
            <person name="Dore J."/>
            <person name="Guarner F."/>
            <person name="Hansen T."/>
            <person name="Hildebrand F."/>
            <person name="Kaas R.S."/>
            <person name="Kennedy S."/>
            <person name="Kristiansen K."/>
            <person name="Kultima J.R."/>
            <person name="Leonard P."/>
            <person name="Levenez F."/>
            <person name="Lund O."/>
            <person name="Moumen B."/>
            <person name="Le Paslier D."/>
            <person name="Pons N."/>
            <person name="Pedersen O."/>
            <person name="Prifti E."/>
            <person name="Qin J."/>
            <person name="Raes J."/>
            <person name="Tap J."/>
            <person name="Tims S."/>
            <person name="Ussery D.W."/>
            <person name="Yamada T."/>
            <person name="MetaHit consortium"/>
            <person name="Renault P."/>
            <person name="Sicheritz-Ponten T."/>
            <person name="Bork P."/>
            <person name="Wang J."/>
            <person name="Brunak S."/>
            <person name="Ehrlich S.D."/>
        </authorList>
    </citation>
    <scope>NUCLEOTIDE SEQUENCE [LARGE SCALE GENOMIC DNA]</scope>
</reference>
<keyword evidence="4" id="KW-0472">Membrane</keyword>
<evidence type="ECO:0000256" key="1">
    <source>
        <dbReference type="ARBA" id="ARBA00004370"/>
    </source>
</evidence>
<dbReference type="AlphaFoldDB" id="R7H593"/>
<keyword evidence="3 6" id="KW-0732">Signal</keyword>
<evidence type="ECO:0000313" key="8">
    <source>
        <dbReference type="EMBL" id="CDE34824.1"/>
    </source>
</evidence>
<evidence type="ECO:0000256" key="4">
    <source>
        <dbReference type="ARBA" id="ARBA00023136"/>
    </source>
</evidence>
<comment type="caution">
    <text evidence="8">The sequence shown here is derived from an EMBL/GenBank/DDBJ whole genome shotgun (WGS) entry which is preliminary data.</text>
</comment>
<dbReference type="PANTHER" id="PTHR12815:SF47">
    <property type="entry name" value="TRANSLOCATION AND ASSEMBLY MODULE SUBUNIT TAMA"/>
    <property type="match status" value="1"/>
</dbReference>
<dbReference type="InterPro" id="IPR039910">
    <property type="entry name" value="D15-like"/>
</dbReference>
<gene>
    <name evidence="8" type="ORF">BN741_00317</name>
</gene>
<evidence type="ECO:0000256" key="3">
    <source>
        <dbReference type="ARBA" id="ARBA00022729"/>
    </source>
</evidence>
<evidence type="ECO:0000256" key="6">
    <source>
        <dbReference type="SAM" id="SignalP"/>
    </source>
</evidence>
<protein>
    <submittedName>
        <fullName evidence="8">Outer membrane protein OMP85 family</fullName>
    </submittedName>
</protein>
<proteinExistence type="predicted"/>
<evidence type="ECO:0000259" key="7">
    <source>
        <dbReference type="Pfam" id="PF01103"/>
    </source>
</evidence>
<dbReference type="STRING" id="1263103.BN741_00317"/>
<dbReference type="Pfam" id="PF01103">
    <property type="entry name" value="Omp85"/>
    <property type="match status" value="1"/>
</dbReference>
<dbReference type="Gene3D" id="2.40.160.50">
    <property type="entry name" value="membrane protein fhac: a member of the omp85/tpsb transporter family"/>
    <property type="match status" value="1"/>
</dbReference>
<feature type="chain" id="PRO_5004446494" evidence="6">
    <location>
        <begin position="22"/>
        <end position="740"/>
    </location>
</feature>
<dbReference type="InterPro" id="IPR000184">
    <property type="entry name" value="Bac_surfAg_D15"/>
</dbReference>
<dbReference type="GO" id="GO:0019867">
    <property type="term" value="C:outer membrane"/>
    <property type="evidence" value="ECO:0007669"/>
    <property type="project" value="InterPro"/>
</dbReference>